<sequence length="256" mass="28517">MEEDAMRHLSDIMTAQLRRPSAVFKNIIPYIGGRCPLCQELCLAGSFCAACSEDILTASDNHQHRCPRCHLALRGLDYCEACYLLKPRYDKLSIAFDYVQPMKSLVLRYKNSGQLALAKPFAKLLQARLQRQGITIPPATLCIPLPASNQSLKKRGYNPASEIAKELARLNAWRIDHHSLHRAQGHHSIEQKALDSVGRRLNVRDLYYCSARLEVPLVILVDDIMTSGATLDSASQALKAAGVKRVHAIVLARASY</sequence>
<dbReference type="InterPro" id="IPR000836">
    <property type="entry name" value="PRTase_dom"/>
</dbReference>
<dbReference type="AlphaFoldDB" id="A0A096BCH9"/>
<dbReference type="Proteomes" id="UP000029629">
    <property type="component" value="Unassembled WGS sequence"/>
</dbReference>
<accession>A0A096BCH9</accession>
<dbReference type="OrthoDB" id="9793412at2"/>
<keyword evidence="4" id="KW-1185">Reference proteome</keyword>
<name>A0A096BCH9_9BURK</name>
<dbReference type="PANTHER" id="PTHR47505:SF1">
    <property type="entry name" value="DNA UTILIZATION PROTEIN YHGH"/>
    <property type="match status" value="1"/>
</dbReference>
<feature type="domain" description="Phosphoribosyltransferase" evidence="2">
    <location>
        <begin position="199"/>
        <end position="253"/>
    </location>
</feature>
<dbReference type="eggNOG" id="COG1040">
    <property type="taxonomic scope" value="Bacteria"/>
</dbReference>
<comment type="similarity">
    <text evidence="1">Belongs to the ComF/GntX family.</text>
</comment>
<comment type="caution">
    <text evidence="3">The sequence shown here is derived from an EMBL/GenBank/DDBJ whole genome shotgun (WGS) entry which is preliminary data.</text>
</comment>
<dbReference type="PANTHER" id="PTHR47505">
    <property type="entry name" value="DNA UTILIZATION PROTEIN YHGH"/>
    <property type="match status" value="1"/>
</dbReference>
<dbReference type="SUPFAM" id="SSF53271">
    <property type="entry name" value="PRTase-like"/>
    <property type="match status" value="1"/>
</dbReference>
<protein>
    <recommendedName>
        <fullName evidence="2">Phosphoribosyltransferase domain-containing protein</fullName>
    </recommendedName>
</protein>
<evidence type="ECO:0000259" key="2">
    <source>
        <dbReference type="Pfam" id="PF00156"/>
    </source>
</evidence>
<dbReference type="CDD" id="cd06223">
    <property type="entry name" value="PRTases_typeI"/>
    <property type="match status" value="1"/>
</dbReference>
<gene>
    <name evidence="3" type="ORF">HMPREF2130_05450</name>
</gene>
<dbReference type="InterPro" id="IPR029057">
    <property type="entry name" value="PRTase-like"/>
</dbReference>
<evidence type="ECO:0000313" key="4">
    <source>
        <dbReference type="Proteomes" id="UP000029629"/>
    </source>
</evidence>
<evidence type="ECO:0000256" key="1">
    <source>
        <dbReference type="ARBA" id="ARBA00008007"/>
    </source>
</evidence>
<evidence type="ECO:0000313" key="3">
    <source>
        <dbReference type="EMBL" id="KGF30864.1"/>
    </source>
</evidence>
<organism evidence="3 4">
    <name type="scientific">Oligella urethralis DNF00040</name>
    <dbReference type="NCBI Taxonomy" id="1401065"/>
    <lineage>
        <taxon>Bacteria</taxon>
        <taxon>Pseudomonadati</taxon>
        <taxon>Pseudomonadota</taxon>
        <taxon>Betaproteobacteria</taxon>
        <taxon>Burkholderiales</taxon>
        <taxon>Alcaligenaceae</taxon>
        <taxon>Oligella</taxon>
    </lineage>
</organism>
<proteinExistence type="inferred from homology"/>
<dbReference type="Gene3D" id="3.40.50.2020">
    <property type="match status" value="1"/>
</dbReference>
<dbReference type="Pfam" id="PF00156">
    <property type="entry name" value="Pribosyltran"/>
    <property type="match status" value="1"/>
</dbReference>
<reference evidence="3 4" key="1">
    <citation type="submission" date="2014-07" db="EMBL/GenBank/DDBJ databases">
        <authorList>
            <person name="McCorrison J."/>
            <person name="Sanka R."/>
            <person name="Torralba M."/>
            <person name="Gillis M."/>
            <person name="Haft D.H."/>
            <person name="Methe B."/>
            <person name="Sutton G."/>
            <person name="Nelson K.E."/>
        </authorList>
    </citation>
    <scope>NUCLEOTIDE SEQUENCE [LARGE SCALE GENOMIC DNA]</scope>
    <source>
        <strain evidence="3 4">DNF00040</strain>
    </source>
</reference>
<dbReference type="InterPro" id="IPR051910">
    <property type="entry name" value="ComF/GntX_DNA_util-trans"/>
</dbReference>
<dbReference type="EMBL" id="JRNI01000019">
    <property type="protein sequence ID" value="KGF30864.1"/>
    <property type="molecule type" value="Genomic_DNA"/>
</dbReference>